<evidence type="ECO:0000313" key="2">
    <source>
        <dbReference type="Proteomes" id="UP000789702"/>
    </source>
</evidence>
<protein>
    <submittedName>
        <fullName evidence="1">6191_t:CDS:1</fullName>
    </submittedName>
</protein>
<comment type="caution">
    <text evidence="1">The sequence shown here is derived from an EMBL/GenBank/DDBJ whole genome shotgun (WGS) entry which is preliminary data.</text>
</comment>
<dbReference type="Proteomes" id="UP000789702">
    <property type="component" value="Unassembled WGS sequence"/>
</dbReference>
<proteinExistence type="predicted"/>
<evidence type="ECO:0000313" key="1">
    <source>
        <dbReference type="EMBL" id="CAG8597336.1"/>
    </source>
</evidence>
<sequence>MATRSPQNQASLYVPENIAHNVKTITFIRSSMSAITGSAAGILGLTGYFGFIFYGITALFTSFLIWALKTQTKPGIYFRGRTDVWTEGVFGGLFSYVLFWTLLYGIVHGVYLSTLEEKRIIALMITYDNYNICSL</sequence>
<reference evidence="1" key="1">
    <citation type="submission" date="2021-06" db="EMBL/GenBank/DDBJ databases">
        <authorList>
            <person name="Kallberg Y."/>
            <person name="Tangrot J."/>
            <person name="Rosling A."/>
        </authorList>
    </citation>
    <scope>NUCLEOTIDE SEQUENCE</scope>
    <source>
        <strain evidence="1">IL203A</strain>
    </source>
</reference>
<accession>A0ACA9MNI7</accession>
<gene>
    <name evidence="1" type="ORF">DHETER_LOCUS7107</name>
</gene>
<name>A0ACA9MNI7_9GLOM</name>
<keyword evidence="2" id="KW-1185">Reference proteome</keyword>
<dbReference type="EMBL" id="CAJVPU010009659">
    <property type="protein sequence ID" value="CAG8597336.1"/>
    <property type="molecule type" value="Genomic_DNA"/>
</dbReference>
<organism evidence="1 2">
    <name type="scientific">Dentiscutata heterogama</name>
    <dbReference type="NCBI Taxonomy" id="1316150"/>
    <lineage>
        <taxon>Eukaryota</taxon>
        <taxon>Fungi</taxon>
        <taxon>Fungi incertae sedis</taxon>
        <taxon>Mucoromycota</taxon>
        <taxon>Glomeromycotina</taxon>
        <taxon>Glomeromycetes</taxon>
        <taxon>Diversisporales</taxon>
        <taxon>Gigasporaceae</taxon>
        <taxon>Dentiscutata</taxon>
    </lineage>
</organism>